<protein>
    <submittedName>
        <fullName evidence="2">Uncharacterized protein</fullName>
    </submittedName>
</protein>
<proteinExistence type="predicted"/>
<feature type="transmembrane region" description="Helical" evidence="1">
    <location>
        <begin position="45"/>
        <end position="63"/>
    </location>
</feature>
<keyword evidence="1" id="KW-0812">Transmembrane</keyword>
<dbReference type="AlphaFoldDB" id="A0AAX4JG33"/>
<evidence type="ECO:0000256" key="1">
    <source>
        <dbReference type="SAM" id="Phobius"/>
    </source>
</evidence>
<evidence type="ECO:0000313" key="3">
    <source>
        <dbReference type="Proteomes" id="UP001334084"/>
    </source>
</evidence>
<reference evidence="2" key="1">
    <citation type="journal article" date="2024" name="BMC Genomics">
        <title>Functional annotation of a divergent genome using sequence and structure-based similarity.</title>
        <authorList>
            <person name="Svedberg D."/>
            <person name="Winiger R.R."/>
            <person name="Berg A."/>
            <person name="Sharma H."/>
            <person name="Tellgren-Roth C."/>
            <person name="Debrunner-Vossbrinck B.A."/>
            <person name="Vossbrinck C.R."/>
            <person name="Barandun J."/>
        </authorList>
    </citation>
    <scope>NUCLEOTIDE SEQUENCE</scope>
    <source>
        <strain evidence="2">Illinois isolate</strain>
    </source>
</reference>
<dbReference type="KEGG" id="vnx:VNE69_11032"/>
<gene>
    <name evidence="2" type="ORF">VNE69_11032</name>
</gene>
<name>A0AAX4JG33_9MICR</name>
<dbReference type="EMBL" id="CP142736">
    <property type="protein sequence ID" value="WUR04862.1"/>
    <property type="molecule type" value="Genomic_DNA"/>
</dbReference>
<dbReference type="GeneID" id="90542706"/>
<evidence type="ECO:0000313" key="2">
    <source>
        <dbReference type="EMBL" id="WUR04862.1"/>
    </source>
</evidence>
<keyword evidence="1" id="KW-0472">Membrane</keyword>
<sequence length="80" mass="9558">MFSNSENCQLPFLNIIPNYISDIIDNFIFKIPNNIKNLIIRFVEFSRILIGGIFLYVPFVYLFNRDYDLEENDLLSYKLL</sequence>
<keyword evidence="1" id="KW-1133">Transmembrane helix</keyword>
<dbReference type="RefSeq" id="XP_065331007.1">
    <property type="nucleotide sequence ID" value="XM_065474935.1"/>
</dbReference>
<keyword evidence="3" id="KW-1185">Reference proteome</keyword>
<dbReference type="Proteomes" id="UP001334084">
    <property type="component" value="Chromosome 11"/>
</dbReference>
<organism evidence="2 3">
    <name type="scientific">Vairimorpha necatrix</name>
    <dbReference type="NCBI Taxonomy" id="6039"/>
    <lineage>
        <taxon>Eukaryota</taxon>
        <taxon>Fungi</taxon>
        <taxon>Fungi incertae sedis</taxon>
        <taxon>Microsporidia</taxon>
        <taxon>Nosematidae</taxon>
        <taxon>Vairimorpha</taxon>
    </lineage>
</organism>
<accession>A0AAX4JG33</accession>